<dbReference type="InterPro" id="IPR011010">
    <property type="entry name" value="DNA_brk_join_enz"/>
</dbReference>
<reference evidence="4" key="1">
    <citation type="journal article" date="2019" name="Int. J. Syst. Evol. Microbiol.">
        <title>The Global Catalogue of Microorganisms (GCM) 10K type strain sequencing project: providing services to taxonomists for standard genome sequencing and annotation.</title>
        <authorList>
            <consortium name="The Broad Institute Genomics Platform"/>
            <consortium name="The Broad Institute Genome Sequencing Center for Infectious Disease"/>
            <person name="Wu L."/>
            <person name="Ma J."/>
        </authorList>
    </citation>
    <scope>NUCLEOTIDE SEQUENCE [LARGE SCALE GENOMIC DNA]</scope>
    <source>
        <strain evidence="4">JCM 18514</strain>
    </source>
</reference>
<dbReference type="RefSeq" id="WP_345448819.1">
    <property type="nucleotide sequence ID" value="NZ_BAABKK010000010.1"/>
</dbReference>
<name>A0ABP9S9L8_9MICC</name>
<dbReference type="Proteomes" id="UP001500200">
    <property type="component" value="Unassembled WGS sequence"/>
</dbReference>
<feature type="domain" description="Tyr recombinase" evidence="2">
    <location>
        <begin position="104"/>
        <end position="302"/>
    </location>
</feature>
<evidence type="ECO:0000313" key="4">
    <source>
        <dbReference type="Proteomes" id="UP001500200"/>
    </source>
</evidence>
<sequence length="312" mass="35365">MTMPQNDVSLMAEQYLHMRRSMGYKLKQQGQLLLDFIKYFQRSGDAHLTSSRVLEWATLPAGAEPVWCYARLGAVRPFAQYLQAFDPLTQVPEQSLLHDGYHRPAPYIFSDDELDRVLAAADRLTPRFRARTYRTYISLVAVTGMRRSEATSLDCSDVDWDQGLLTIREAKYRKARQLPLHPSTVTALKEYSGIRDPAYPHAKDPAVFLSTRGTRLLADNASQVFARLAREAGVSRPGFHHQPHLHDLRHGFAVKTLQAWYRTGVDVGPLLPVLSTYLGHKNPEATYWYLSGTPELMSLVSERLGSYLAEES</sequence>
<dbReference type="SUPFAM" id="SSF56349">
    <property type="entry name" value="DNA breaking-rejoining enzymes"/>
    <property type="match status" value="1"/>
</dbReference>
<protein>
    <submittedName>
        <fullName evidence="3">Tyrosine-type recombinase/integrase</fullName>
    </submittedName>
</protein>
<dbReference type="Pfam" id="PF00589">
    <property type="entry name" value="Phage_integrase"/>
    <property type="match status" value="1"/>
</dbReference>
<keyword evidence="4" id="KW-1185">Reference proteome</keyword>
<dbReference type="PROSITE" id="PS51898">
    <property type="entry name" value="TYR_RECOMBINASE"/>
    <property type="match status" value="1"/>
</dbReference>
<dbReference type="Gene3D" id="1.10.443.10">
    <property type="entry name" value="Intergrase catalytic core"/>
    <property type="match status" value="1"/>
</dbReference>
<dbReference type="PANTHER" id="PTHR30349:SF64">
    <property type="entry name" value="PROPHAGE INTEGRASE INTD-RELATED"/>
    <property type="match status" value="1"/>
</dbReference>
<evidence type="ECO:0000256" key="1">
    <source>
        <dbReference type="ARBA" id="ARBA00023172"/>
    </source>
</evidence>
<accession>A0ABP9S9L8</accession>
<keyword evidence="1" id="KW-0233">DNA recombination</keyword>
<evidence type="ECO:0000259" key="2">
    <source>
        <dbReference type="PROSITE" id="PS51898"/>
    </source>
</evidence>
<dbReference type="EMBL" id="BAABKK010000010">
    <property type="protein sequence ID" value="GAA5193141.1"/>
    <property type="molecule type" value="Genomic_DNA"/>
</dbReference>
<proteinExistence type="predicted"/>
<dbReference type="InterPro" id="IPR002104">
    <property type="entry name" value="Integrase_catalytic"/>
</dbReference>
<gene>
    <name evidence="3" type="ORF">GCM10023346_17060</name>
</gene>
<evidence type="ECO:0000313" key="3">
    <source>
        <dbReference type="EMBL" id="GAA5193141.1"/>
    </source>
</evidence>
<comment type="caution">
    <text evidence="3">The sequence shown here is derived from an EMBL/GenBank/DDBJ whole genome shotgun (WGS) entry which is preliminary data.</text>
</comment>
<dbReference type="InterPro" id="IPR050090">
    <property type="entry name" value="Tyrosine_recombinase_XerCD"/>
</dbReference>
<dbReference type="InterPro" id="IPR013762">
    <property type="entry name" value="Integrase-like_cat_sf"/>
</dbReference>
<dbReference type="PANTHER" id="PTHR30349">
    <property type="entry name" value="PHAGE INTEGRASE-RELATED"/>
    <property type="match status" value="1"/>
</dbReference>
<organism evidence="3 4">
    <name type="scientific">Arthrobacter gyeryongensis</name>
    <dbReference type="NCBI Taxonomy" id="1650592"/>
    <lineage>
        <taxon>Bacteria</taxon>
        <taxon>Bacillati</taxon>
        <taxon>Actinomycetota</taxon>
        <taxon>Actinomycetes</taxon>
        <taxon>Micrococcales</taxon>
        <taxon>Micrococcaceae</taxon>
        <taxon>Arthrobacter</taxon>
    </lineage>
</organism>